<feature type="region of interest" description="Disordered" evidence="1">
    <location>
        <begin position="198"/>
        <end position="217"/>
    </location>
</feature>
<feature type="region of interest" description="Disordered" evidence="1">
    <location>
        <begin position="706"/>
        <end position="733"/>
    </location>
</feature>
<feature type="compositionally biased region" description="Basic and acidic residues" evidence="1">
    <location>
        <begin position="782"/>
        <end position="794"/>
    </location>
</feature>
<feature type="compositionally biased region" description="Basic and acidic residues" evidence="1">
    <location>
        <begin position="1"/>
        <end position="10"/>
    </location>
</feature>
<feature type="compositionally biased region" description="Polar residues" evidence="1">
    <location>
        <begin position="469"/>
        <end position="491"/>
    </location>
</feature>
<dbReference type="Proteomes" id="UP000483820">
    <property type="component" value="Chromosome X"/>
</dbReference>
<dbReference type="RefSeq" id="XP_003101126.2">
    <property type="nucleotide sequence ID" value="XM_003101078.2"/>
</dbReference>
<sequence>MSRRQPDNVKRNLNRPRCRFQQNQHHNPLRNDRNVSLLNPNANEFIPQGSNGNSSYHLGANPQNTSLSAVPSSFSGHDIYRNQSQNDTQGRYQNSAGPSQYALPHSNGIIANNQQMSPLMSLPLQQNANGVVSHHPQQSDSGLQTPYQNNGTFNPNDASMLRVQQNVSNMVSHLGATPQNTSLPAVPSSYSGHDIYRNQSQSDTQGRFQTSAGPSQHAIPHSNNMVANNQQMSHLMSLPLQQRQVFGGGVILHNPQQSDSVYHTPYQNNGHFNPINTSMPREQQDVPVSGQPTNHVQPQLQFPIPNGGYPFPPPVIQVMSAQEFLTQHVFLWNEHAKALLEIARLRGEGVERPMESENNRPEVSPSRNVVDAETQTDIVTHRPGETQTDVTFKSVGVQYEEMSVSIGPQEEESPPVSTAEVFLPSNPPAHDSTKIQMAKDVISDLTSSVAVSIDSTPGATINDPVENGSGPSTNVTSKSSEAQEIASSLPVSVQHKEMSGATRHSQEEEAPLVSTTTGYLPSNSIVTTVTDTQNASEHRRAPTILIDFKSPKVLTFVSSQCMHDQCQDEYSTTEKKDRSLGVSPSKSYASVAAAVTGPVENTKLPTSSKFGIPSLTKTEKSGSNSNSVTPVKDTRNSAKNTMVPSTSGTFQWLKVQRNVSSTLRGFQSKNTSGNTRNRVQKKDKPVGRDVNSTSSNFETVANSTAGSSANFSFQPDTEPKLAVTSPDTQTQEESHLEVIQDIWIDEQGPLKSDQIPKILETESHPSDKEALIASLNESSLGEQKDQSEGNRMENSENIAPIQSKQPIKSPKRSKTAKKGKGGKASKQDKKNPHALEMGPDDEEELNRAIEDAKDEAIIRNGFQWFILTRVNRYFDAMGSTRYHYLAFIKERPKSHEFMEAIMEYWKQNLSQLHNLDYHRSDKEIESLLNTRITRYSSSQDKDDWKLCLFFKLIFNKLKDPDTEVVALQDLLFLFNGNKSDFVQKSLDTRYYQMMSELDSWLPEDLGDPSMSATDLPPNSLDKFSITTLVIHINEQAKNRYLINKENPQITLASELVLSNAFQKVQEDKLDWSPERTKELFQKRCKFWRNFENRNSDQSKFILYYELLASITSSVIDFDAYHLHESIQNIPKKDPERIWIEEMKFMCAVFSFVASDDKISKL</sequence>
<evidence type="ECO:0000313" key="3">
    <source>
        <dbReference type="Proteomes" id="UP000483820"/>
    </source>
</evidence>
<reference evidence="2 3" key="1">
    <citation type="submission" date="2019-12" db="EMBL/GenBank/DDBJ databases">
        <title>Chromosome-level assembly of the Caenorhabditis remanei genome.</title>
        <authorList>
            <person name="Teterina A.A."/>
            <person name="Willis J.H."/>
            <person name="Phillips P.C."/>
        </authorList>
    </citation>
    <scope>NUCLEOTIDE SEQUENCE [LARGE SCALE GENOMIC DNA]</scope>
    <source>
        <strain evidence="2 3">PX506</strain>
        <tissue evidence="2">Whole organism</tissue>
    </source>
</reference>
<feature type="region of interest" description="Disordered" evidence="1">
    <location>
        <begin position="778"/>
        <end position="842"/>
    </location>
</feature>
<feature type="compositionally biased region" description="Basic residues" evidence="1">
    <location>
        <begin position="809"/>
        <end position="823"/>
    </location>
</feature>
<comment type="caution">
    <text evidence="2">The sequence shown here is derived from an EMBL/GenBank/DDBJ whole genome shotgun (WGS) entry which is preliminary data.</text>
</comment>
<accession>A0A6A5G1Y1</accession>
<dbReference type="GeneID" id="9799126"/>
<evidence type="ECO:0000256" key="1">
    <source>
        <dbReference type="SAM" id="MobiDB-lite"/>
    </source>
</evidence>
<feature type="compositionally biased region" description="Polar residues" evidence="1">
    <location>
        <begin position="34"/>
        <end position="97"/>
    </location>
</feature>
<protein>
    <submittedName>
        <fullName evidence="2">Uncharacterized protein</fullName>
    </submittedName>
</protein>
<dbReference type="KEGG" id="crq:GCK72_025006"/>
<proteinExistence type="predicted"/>
<feature type="region of interest" description="Disordered" evidence="1">
    <location>
        <begin position="1"/>
        <end position="97"/>
    </location>
</feature>
<name>A0A6A5G1Y1_CAERE</name>
<feature type="region of interest" description="Disordered" evidence="1">
    <location>
        <begin position="661"/>
        <end position="694"/>
    </location>
</feature>
<feature type="compositionally biased region" description="Polar residues" evidence="1">
    <location>
        <begin position="198"/>
        <end position="214"/>
    </location>
</feature>
<gene>
    <name evidence="2" type="ORF">GCK72_025006</name>
</gene>
<feature type="compositionally biased region" description="Polar residues" evidence="1">
    <location>
        <begin position="795"/>
        <end position="806"/>
    </location>
</feature>
<feature type="compositionally biased region" description="Polar residues" evidence="1">
    <location>
        <begin position="661"/>
        <end position="677"/>
    </location>
</feature>
<dbReference type="AlphaFoldDB" id="A0A6A5G1Y1"/>
<feature type="compositionally biased region" description="Polar residues" evidence="1">
    <location>
        <begin position="706"/>
        <end position="715"/>
    </location>
</feature>
<feature type="region of interest" description="Disordered" evidence="1">
    <location>
        <begin position="601"/>
        <end position="645"/>
    </location>
</feature>
<dbReference type="EMBL" id="WUAV01000006">
    <property type="protein sequence ID" value="KAF1748539.1"/>
    <property type="molecule type" value="Genomic_DNA"/>
</dbReference>
<evidence type="ECO:0000313" key="2">
    <source>
        <dbReference type="EMBL" id="KAF1748539.1"/>
    </source>
</evidence>
<feature type="region of interest" description="Disordered" evidence="1">
    <location>
        <begin position="351"/>
        <end position="370"/>
    </location>
</feature>
<feature type="compositionally biased region" description="Polar residues" evidence="1">
    <location>
        <begin position="513"/>
        <end position="522"/>
    </location>
</feature>
<dbReference type="CTD" id="9799126"/>
<feature type="region of interest" description="Disordered" evidence="1">
    <location>
        <begin position="457"/>
        <end position="522"/>
    </location>
</feature>
<organism evidence="2 3">
    <name type="scientific">Caenorhabditis remanei</name>
    <name type="common">Caenorhabditis vulgaris</name>
    <dbReference type="NCBI Taxonomy" id="31234"/>
    <lineage>
        <taxon>Eukaryota</taxon>
        <taxon>Metazoa</taxon>
        <taxon>Ecdysozoa</taxon>
        <taxon>Nematoda</taxon>
        <taxon>Chromadorea</taxon>
        <taxon>Rhabditida</taxon>
        <taxon>Rhabditina</taxon>
        <taxon>Rhabditomorpha</taxon>
        <taxon>Rhabditoidea</taxon>
        <taxon>Rhabditidae</taxon>
        <taxon>Peloderinae</taxon>
        <taxon>Caenorhabditis</taxon>
    </lineage>
</organism>
<feature type="compositionally biased region" description="Basic and acidic residues" evidence="1">
    <location>
        <begin position="351"/>
        <end position="360"/>
    </location>
</feature>